<dbReference type="Pfam" id="PF02568">
    <property type="entry name" value="ThiI"/>
    <property type="match status" value="1"/>
</dbReference>
<gene>
    <name evidence="4" type="ORF">MSHOH_0906</name>
</gene>
<dbReference type="RefSeq" id="WP_048137808.1">
    <property type="nucleotide sequence ID" value="NZ_CP009516.1"/>
</dbReference>
<dbReference type="HOGENOM" id="CLU_056004_2_0_2"/>
<feature type="domain" description="Thil AANH" evidence="3">
    <location>
        <begin position="64"/>
        <end position="177"/>
    </location>
</feature>
<proteinExistence type="predicted"/>
<evidence type="ECO:0000313" key="4">
    <source>
        <dbReference type="EMBL" id="AKB77389.1"/>
    </source>
</evidence>
<dbReference type="OrthoDB" id="10500at2157"/>
<dbReference type="InterPro" id="IPR020536">
    <property type="entry name" value="ThiI_AANH"/>
</dbReference>
<dbReference type="InterPro" id="IPR014729">
    <property type="entry name" value="Rossmann-like_a/b/a_fold"/>
</dbReference>
<dbReference type="GO" id="GO:0004810">
    <property type="term" value="F:CCA tRNA nucleotidyltransferase activity"/>
    <property type="evidence" value="ECO:0007669"/>
    <property type="project" value="InterPro"/>
</dbReference>
<dbReference type="GeneID" id="24830071"/>
<dbReference type="Proteomes" id="UP000033101">
    <property type="component" value="Chromosome"/>
</dbReference>
<evidence type="ECO:0000256" key="1">
    <source>
        <dbReference type="ARBA" id="ARBA00022741"/>
    </source>
</evidence>
<sequence>MTENEYLKRCSRCILPETTPNITFDKDGVCNFCHSHVKVQYEGESKLKELLYSHRKESNKYDCVIGVSGGRDSSYALLKLAKDYNLKVLAVNYENPFTDPQAKTNIENAVEALNVDVVSFKLKNNIHEKTFKHNFTSWLRKPSPASIPMMCIACKLILPNIIKYAKKYDVKCVVTGGNPYEYISFKRELLNVSTDENYMNLLTKSFGIKGFGGVANEMLKNPLYCHPMCIPTMITGFLYGNPYSFGPRFLSPDIEFIDIFHYIPWQEEEVLSRIKQELNWESPKRFSSSWRFDCTVSHLKDLMYMKTLNMTEKDDFYAKMVREDLITREEALIRLKDENKLHMNEIRKLLDSTGINDLSHLQTDKKDIILKELMAEKIG</sequence>
<dbReference type="CDD" id="cd01996">
    <property type="entry name" value="AANH_WbpG-like"/>
    <property type="match status" value="1"/>
</dbReference>
<name>A0A0E3S7L9_9EURY</name>
<dbReference type="SUPFAM" id="SSF52402">
    <property type="entry name" value="Adenine nucleotide alpha hydrolases-like"/>
    <property type="match status" value="1"/>
</dbReference>
<reference evidence="4 5" key="1">
    <citation type="submission" date="2014-07" db="EMBL/GenBank/DDBJ databases">
        <title>Methanogenic archaea and the global carbon cycle.</title>
        <authorList>
            <person name="Henriksen J.R."/>
            <person name="Luke J."/>
            <person name="Reinhart S."/>
            <person name="Benedict M.N."/>
            <person name="Youngblut N.D."/>
            <person name="Metcalf M.E."/>
            <person name="Whitaker R.J."/>
            <person name="Metcalf W.W."/>
        </authorList>
    </citation>
    <scope>NUCLEOTIDE SEQUENCE [LARGE SCALE GENOMIC DNA]</scope>
    <source>
        <strain evidence="4 5">HB-1</strain>
    </source>
</reference>
<dbReference type="PATRIC" id="fig|1434110.4.peg.1128"/>
<keyword evidence="2" id="KW-0067">ATP-binding</keyword>
<dbReference type="Gene3D" id="3.40.50.620">
    <property type="entry name" value="HUPs"/>
    <property type="match status" value="1"/>
</dbReference>
<dbReference type="KEGG" id="mhor:MSHOH_0906"/>
<dbReference type="AlphaFoldDB" id="A0A0E3S7L9"/>
<dbReference type="GO" id="GO:0005524">
    <property type="term" value="F:ATP binding"/>
    <property type="evidence" value="ECO:0007669"/>
    <property type="project" value="UniProtKB-KW"/>
</dbReference>
<protein>
    <submittedName>
        <fullName evidence="4">Lipopolysaccharide biosynthesis protein WbpG</fullName>
    </submittedName>
</protein>
<dbReference type="EMBL" id="CP009516">
    <property type="protein sequence ID" value="AKB77389.1"/>
    <property type="molecule type" value="Genomic_DNA"/>
</dbReference>
<evidence type="ECO:0000256" key="2">
    <source>
        <dbReference type="ARBA" id="ARBA00022840"/>
    </source>
</evidence>
<organism evidence="4 5">
    <name type="scientific">Methanosarcina horonobensis HB-1 = JCM 15518</name>
    <dbReference type="NCBI Taxonomy" id="1434110"/>
    <lineage>
        <taxon>Archaea</taxon>
        <taxon>Methanobacteriati</taxon>
        <taxon>Methanobacteriota</taxon>
        <taxon>Stenosarchaea group</taxon>
        <taxon>Methanomicrobia</taxon>
        <taxon>Methanosarcinales</taxon>
        <taxon>Methanosarcinaceae</taxon>
        <taxon>Methanosarcina</taxon>
    </lineage>
</organism>
<keyword evidence="5" id="KW-1185">Reference proteome</keyword>
<evidence type="ECO:0000313" key="5">
    <source>
        <dbReference type="Proteomes" id="UP000033101"/>
    </source>
</evidence>
<keyword evidence="1" id="KW-0547">Nucleotide-binding</keyword>
<dbReference type="STRING" id="1434110.MSHOH_0906"/>
<accession>A0A0E3S7L9</accession>
<evidence type="ECO:0000259" key="3">
    <source>
        <dbReference type="Pfam" id="PF02568"/>
    </source>
</evidence>